<sequence length="205" mass="22469">MSAQEPPHAPGPHPSHQEKRPPRGANPLRRTSDRVETWCCRFLLAVLVLGLPVASVSTGLAFHESTMRTVQAQSAERFQVTARVTSAPEAAQGSTADGKQKVQLRWIGADGRQQTGTTRVPLDKTAGSTVRIWVDRDGTVRDPPMSASNANASGWLMGGMTAVGVYVGFVGARKGMRLALDHRRYAQWDAGWDRVEPLWSARFRR</sequence>
<feature type="region of interest" description="Disordered" evidence="1">
    <location>
        <begin position="1"/>
        <end position="30"/>
    </location>
</feature>
<evidence type="ECO:0000313" key="4">
    <source>
        <dbReference type="Proteomes" id="UP000053260"/>
    </source>
</evidence>
<dbReference type="PANTHER" id="PTHR42305:SF1">
    <property type="entry name" value="MEMBRANE PROTEIN RV1733C-RELATED"/>
    <property type="match status" value="1"/>
</dbReference>
<keyword evidence="2" id="KW-0472">Membrane</keyword>
<dbReference type="RefSeq" id="WP_067031396.1">
    <property type="nucleotide sequence ID" value="NZ_KQ949109.1"/>
</dbReference>
<comment type="caution">
    <text evidence="3">The sequence shown here is derived from an EMBL/GenBank/DDBJ whole genome shotgun (WGS) entry which is preliminary data.</text>
</comment>
<dbReference type="OrthoDB" id="5190576at2"/>
<name>A0A124IDR8_9ACTN</name>
<protein>
    <submittedName>
        <fullName evidence="3">Uncharacterized protein</fullName>
    </submittedName>
</protein>
<dbReference type="AlphaFoldDB" id="A0A124IDR8"/>
<keyword evidence="2" id="KW-1133">Transmembrane helix</keyword>
<feature type="transmembrane region" description="Helical" evidence="2">
    <location>
        <begin position="152"/>
        <end position="172"/>
    </location>
</feature>
<dbReference type="Proteomes" id="UP000053260">
    <property type="component" value="Unassembled WGS sequence"/>
</dbReference>
<dbReference type="EMBL" id="LMXB01000097">
    <property type="protein sequence ID" value="KUO15980.1"/>
    <property type="molecule type" value="Genomic_DNA"/>
</dbReference>
<evidence type="ECO:0000256" key="2">
    <source>
        <dbReference type="SAM" id="Phobius"/>
    </source>
</evidence>
<organism evidence="3 4">
    <name type="scientific">Streptomyces dysideae</name>
    <dbReference type="NCBI Taxonomy" id="909626"/>
    <lineage>
        <taxon>Bacteria</taxon>
        <taxon>Bacillati</taxon>
        <taxon>Actinomycetota</taxon>
        <taxon>Actinomycetes</taxon>
        <taxon>Kitasatosporales</taxon>
        <taxon>Streptomycetaceae</taxon>
        <taxon>Streptomyces</taxon>
    </lineage>
</organism>
<reference evidence="3 4" key="1">
    <citation type="submission" date="2015-10" db="EMBL/GenBank/DDBJ databases">
        <title>Draft genome sequence of Streptomyces sp. RV15, isolated from a marine sponge.</title>
        <authorList>
            <person name="Ruckert C."/>
            <person name="Abdelmohsen U.R."/>
            <person name="Winkler A."/>
            <person name="Hentschel U."/>
            <person name="Kalinowski J."/>
            <person name="Kampfer P."/>
            <person name="Glaeser S."/>
        </authorList>
    </citation>
    <scope>NUCLEOTIDE SEQUENCE [LARGE SCALE GENOMIC DNA]</scope>
    <source>
        <strain evidence="3 4">RV15</strain>
    </source>
</reference>
<evidence type="ECO:0000313" key="3">
    <source>
        <dbReference type="EMBL" id="KUO15980.1"/>
    </source>
</evidence>
<evidence type="ECO:0000256" key="1">
    <source>
        <dbReference type="SAM" id="MobiDB-lite"/>
    </source>
</evidence>
<feature type="transmembrane region" description="Helical" evidence="2">
    <location>
        <begin position="38"/>
        <end position="62"/>
    </location>
</feature>
<dbReference type="STRING" id="909626.AQJ91_38325"/>
<gene>
    <name evidence="3" type="ORF">AQJ91_38325</name>
</gene>
<accession>A0A124IDR8</accession>
<keyword evidence="4" id="KW-1185">Reference proteome</keyword>
<proteinExistence type="predicted"/>
<dbReference type="InterPro" id="IPR039708">
    <property type="entry name" value="MT1774/Rv1733c-like"/>
</dbReference>
<dbReference type="PANTHER" id="PTHR42305">
    <property type="entry name" value="MEMBRANE PROTEIN RV1733C-RELATED"/>
    <property type="match status" value="1"/>
</dbReference>
<keyword evidence="2" id="KW-0812">Transmembrane</keyword>